<evidence type="ECO:0000256" key="1">
    <source>
        <dbReference type="SAM" id="MobiDB-lite"/>
    </source>
</evidence>
<name>A0A9X3KFE1_9HYPH</name>
<organism evidence="2 3">
    <name type="scientific">Agrobacterium leguminum</name>
    <dbReference type="NCBI Taxonomy" id="2792015"/>
    <lineage>
        <taxon>Bacteria</taxon>
        <taxon>Pseudomonadati</taxon>
        <taxon>Pseudomonadota</taxon>
        <taxon>Alphaproteobacteria</taxon>
        <taxon>Hyphomicrobiales</taxon>
        <taxon>Rhizobiaceae</taxon>
        <taxon>Rhizobium/Agrobacterium group</taxon>
        <taxon>Agrobacterium</taxon>
    </lineage>
</organism>
<feature type="compositionally biased region" description="Polar residues" evidence="1">
    <location>
        <begin position="45"/>
        <end position="54"/>
    </location>
</feature>
<dbReference type="RefSeq" id="WP_269831823.1">
    <property type="nucleotide sequence ID" value="NZ_JAPZLT010000007.1"/>
</dbReference>
<feature type="region of interest" description="Disordered" evidence="1">
    <location>
        <begin position="33"/>
        <end position="60"/>
    </location>
</feature>
<sequence>MQIAEHHRKLLKWSGFGMGGAVAVHEDRGILAGCQTGPQGRESGQGKTDVTHVSGTYAER</sequence>
<protein>
    <submittedName>
        <fullName evidence="2">Uncharacterized protein</fullName>
    </submittedName>
</protein>
<accession>A0A9X3KFE1</accession>
<dbReference type="Proteomes" id="UP001151309">
    <property type="component" value="Unassembled WGS sequence"/>
</dbReference>
<reference evidence="2" key="1">
    <citation type="submission" date="2022-12" db="EMBL/GenBank/DDBJ databases">
        <title>Draft genome sequences of 22 rhizogenic Agrobacterium biovar 1 strains, the causative agent of hairy root disease.</title>
        <authorList>
            <person name="Kim N."/>
            <person name="Vargas P."/>
            <person name="Rediers H."/>
        </authorList>
    </citation>
    <scope>NUCLEOTIDE SEQUENCE</scope>
    <source>
        <strain evidence="2">ST07.17.026</strain>
    </source>
</reference>
<keyword evidence="3" id="KW-1185">Reference proteome</keyword>
<dbReference type="EMBL" id="JAPZLT010000007">
    <property type="protein sequence ID" value="MCZ7910663.1"/>
    <property type="molecule type" value="Genomic_DNA"/>
</dbReference>
<evidence type="ECO:0000313" key="2">
    <source>
        <dbReference type="EMBL" id="MCZ7910663.1"/>
    </source>
</evidence>
<dbReference type="AlphaFoldDB" id="A0A9X3KFE1"/>
<evidence type="ECO:0000313" key="3">
    <source>
        <dbReference type="Proteomes" id="UP001151309"/>
    </source>
</evidence>
<comment type="caution">
    <text evidence="2">The sequence shown here is derived from an EMBL/GenBank/DDBJ whole genome shotgun (WGS) entry which is preliminary data.</text>
</comment>
<proteinExistence type="predicted"/>
<gene>
    <name evidence="2" type="ORF">O9X94_15160</name>
</gene>